<accession>A0A9Q9EP58</accession>
<gene>
    <name evidence="2" type="ORF">Slin15195_G106330</name>
</gene>
<protein>
    <recommendedName>
        <fullName evidence="4">DUF4185 domain-containing protein</fullName>
    </recommendedName>
</protein>
<feature type="compositionally biased region" description="Low complexity" evidence="1">
    <location>
        <begin position="48"/>
        <end position="62"/>
    </location>
</feature>
<dbReference type="Proteomes" id="UP001056384">
    <property type="component" value="Chromosome 9"/>
</dbReference>
<evidence type="ECO:0000256" key="1">
    <source>
        <dbReference type="SAM" id="MobiDB-lite"/>
    </source>
</evidence>
<feature type="region of interest" description="Disordered" evidence="1">
    <location>
        <begin position="1"/>
        <end position="96"/>
    </location>
</feature>
<dbReference type="AlphaFoldDB" id="A0A9Q9EP58"/>
<name>A0A9Q9EP58_9PEZI</name>
<sequence length="442" mass="48999">MDKWKKRLSSAIDQGRAAINKSGPQSAEEAQIRPVDQQPYRSNPDDAPPQGQSGHEQQQEQPVRANPGSGPIIPKPKREPELLGLVGDPSLNRDSGGSVRFGDRVLWTYRDTQLCNSDGSVNMLPIITSTASWSDYDPNGGPKLEQLVEPTRLKSVVIRQYGKNSHSESFFPSPGRHLCASPAGNREDGTRIALWPNQPPLVTSETSDGDITAYTWVPQCHINNHLGVETENPGTILYKTSYHPSRFHGRDSLPKTTIVQEHFWRQGEIAFGGYGTLVHNGYAYLWGQQSDHKTALARVRINEVENRGAYEYWVHGNWTRDMPRLGQDGIEIPNANAGGQGTYYFNKHWNAFTWIGGDIFPGAETYVATAPEPQGPWTQAVQIYTGPRGDHALGAYSVQAHPALVPPNSNKNEMYITYTKNDEAENGSIAGYTTPLVHVEFE</sequence>
<reference evidence="2" key="1">
    <citation type="submission" date="2022-06" db="EMBL/GenBank/DDBJ databases">
        <title>Complete genome sequences of two strains of the flax pathogen Septoria linicola.</title>
        <authorList>
            <person name="Lapalu N."/>
            <person name="Simon A."/>
            <person name="Demenou B."/>
            <person name="Paumier D."/>
            <person name="Guillot M.-P."/>
            <person name="Gout L."/>
            <person name="Valade R."/>
        </authorList>
    </citation>
    <scope>NUCLEOTIDE SEQUENCE</scope>
    <source>
        <strain evidence="2">SE15195</strain>
    </source>
</reference>
<evidence type="ECO:0008006" key="4">
    <source>
        <dbReference type="Google" id="ProtNLM"/>
    </source>
</evidence>
<evidence type="ECO:0000313" key="2">
    <source>
        <dbReference type="EMBL" id="USW57314.1"/>
    </source>
</evidence>
<proteinExistence type="predicted"/>
<keyword evidence="3" id="KW-1185">Reference proteome</keyword>
<organism evidence="2 3">
    <name type="scientific">Septoria linicola</name>
    <dbReference type="NCBI Taxonomy" id="215465"/>
    <lineage>
        <taxon>Eukaryota</taxon>
        <taxon>Fungi</taxon>
        <taxon>Dikarya</taxon>
        <taxon>Ascomycota</taxon>
        <taxon>Pezizomycotina</taxon>
        <taxon>Dothideomycetes</taxon>
        <taxon>Dothideomycetidae</taxon>
        <taxon>Mycosphaerellales</taxon>
        <taxon>Mycosphaerellaceae</taxon>
        <taxon>Septoria</taxon>
    </lineage>
</organism>
<evidence type="ECO:0000313" key="3">
    <source>
        <dbReference type="Proteomes" id="UP001056384"/>
    </source>
</evidence>
<dbReference type="EMBL" id="CP099426">
    <property type="protein sequence ID" value="USW57314.1"/>
    <property type="molecule type" value="Genomic_DNA"/>
</dbReference>